<comment type="similarity">
    <text evidence="2 6">Belongs to the 2-oxoacid dehydrogenase family.</text>
</comment>
<organism evidence="10 11">
    <name type="scientific">Spelaeicoccus albus</name>
    <dbReference type="NCBI Taxonomy" id="1280376"/>
    <lineage>
        <taxon>Bacteria</taxon>
        <taxon>Bacillati</taxon>
        <taxon>Actinomycetota</taxon>
        <taxon>Actinomycetes</taxon>
        <taxon>Micrococcales</taxon>
        <taxon>Brevibacteriaceae</taxon>
        <taxon>Spelaeicoccus</taxon>
    </lineage>
</organism>
<dbReference type="FunFam" id="3.30.559.10:FF:000007">
    <property type="entry name" value="Dihydrolipoamide acetyltransferase component of pyruvate dehydrogenase complex"/>
    <property type="match status" value="1"/>
</dbReference>
<dbReference type="GO" id="GO:0031405">
    <property type="term" value="F:lipoic acid binding"/>
    <property type="evidence" value="ECO:0007669"/>
    <property type="project" value="TreeGrafter"/>
</dbReference>
<dbReference type="Pfam" id="PF00364">
    <property type="entry name" value="Biotin_lipoyl"/>
    <property type="match status" value="1"/>
</dbReference>
<dbReference type="PANTHER" id="PTHR43178:SF5">
    <property type="entry name" value="LIPOAMIDE ACYLTRANSFERASE COMPONENT OF BRANCHED-CHAIN ALPHA-KETO ACID DEHYDROGENASE COMPLEX, MITOCHONDRIAL"/>
    <property type="match status" value="1"/>
</dbReference>
<dbReference type="InterPro" id="IPR050743">
    <property type="entry name" value="2-oxoacid_DH_E2_comp"/>
</dbReference>
<keyword evidence="10" id="KW-0670">Pyruvate</keyword>
<dbReference type="SUPFAM" id="SSF51230">
    <property type="entry name" value="Single hybrid motif"/>
    <property type="match status" value="1"/>
</dbReference>
<dbReference type="CDD" id="cd06849">
    <property type="entry name" value="lipoyl_domain"/>
    <property type="match status" value="1"/>
</dbReference>
<dbReference type="PROSITE" id="PS51826">
    <property type="entry name" value="PSBD"/>
    <property type="match status" value="1"/>
</dbReference>
<keyword evidence="5 6" id="KW-0012">Acyltransferase</keyword>
<evidence type="ECO:0000313" key="10">
    <source>
        <dbReference type="EMBL" id="NYI66384.1"/>
    </source>
</evidence>
<evidence type="ECO:0000259" key="8">
    <source>
        <dbReference type="PROSITE" id="PS50968"/>
    </source>
</evidence>
<accession>A0A7Z0CZM0</accession>
<dbReference type="Gene3D" id="3.30.559.10">
    <property type="entry name" value="Chloramphenicol acetyltransferase-like domain"/>
    <property type="match status" value="1"/>
</dbReference>
<dbReference type="InterPro" id="IPR011053">
    <property type="entry name" value="Single_hybrid_motif"/>
</dbReference>
<dbReference type="Gene3D" id="4.10.320.10">
    <property type="entry name" value="E3-binding domain"/>
    <property type="match status" value="1"/>
</dbReference>
<feature type="region of interest" description="Disordered" evidence="7">
    <location>
        <begin position="78"/>
        <end position="148"/>
    </location>
</feature>
<evidence type="ECO:0000256" key="3">
    <source>
        <dbReference type="ARBA" id="ARBA00022679"/>
    </source>
</evidence>
<dbReference type="InterPro" id="IPR036625">
    <property type="entry name" value="E3-bd_dom_sf"/>
</dbReference>
<keyword evidence="4 6" id="KW-0450">Lipoyl</keyword>
<keyword evidence="3 6" id="KW-0808">Transferase</keyword>
<dbReference type="Proteomes" id="UP000539111">
    <property type="component" value="Unassembled WGS sequence"/>
</dbReference>
<dbReference type="InterPro" id="IPR000089">
    <property type="entry name" value="Biotin_lipoyl"/>
</dbReference>
<dbReference type="Gene3D" id="2.40.50.100">
    <property type="match status" value="1"/>
</dbReference>
<dbReference type="EC" id="2.3.1.-" evidence="6"/>
<evidence type="ECO:0000256" key="1">
    <source>
        <dbReference type="ARBA" id="ARBA00001938"/>
    </source>
</evidence>
<evidence type="ECO:0000256" key="6">
    <source>
        <dbReference type="RuleBase" id="RU003423"/>
    </source>
</evidence>
<evidence type="ECO:0000256" key="2">
    <source>
        <dbReference type="ARBA" id="ARBA00007317"/>
    </source>
</evidence>
<dbReference type="RefSeq" id="WP_179425698.1">
    <property type="nucleotide sequence ID" value="NZ_JACBZP010000001.1"/>
</dbReference>
<name>A0A7Z0CZM0_9MICO</name>
<feature type="domain" description="Peripheral subunit-binding (PSBD)" evidence="9">
    <location>
        <begin position="169"/>
        <end position="206"/>
    </location>
</feature>
<comment type="caution">
    <text evidence="10">The sequence shown here is derived from an EMBL/GenBank/DDBJ whole genome shotgun (WGS) entry which is preliminary data.</text>
</comment>
<keyword evidence="11" id="KW-1185">Reference proteome</keyword>
<dbReference type="EMBL" id="JACBZP010000001">
    <property type="protein sequence ID" value="NYI66384.1"/>
    <property type="molecule type" value="Genomic_DNA"/>
</dbReference>
<gene>
    <name evidence="10" type="ORF">BJY26_000690</name>
</gene>
<dbReference type="PANTHER" id="PTHR43178">
    <property type="entry name" value="DIHYDROLIPOAMIDE ACETYLTRANSFERASE COMPONENT OF PYRUVATE DEHYDROGENASE COMPLEX"/>
    <property type="match status" value="1"/>
</dbReference>
<dbReference type="GO" id="GO:0005737">
    <property type="term" value="C:cytoplasm"/>
    <property type="evidence" value="ECO:0007669"/>
    <property type="project" value="TreeGrafter"/>
</dbReference>
<dbReference type="AlphaFoldDB" id="A0A7Z0CZM0"/>
<feature type="compositionally biased region" description="Low complexity" evidence="7">
    <location>
        <begin position="79"/>
        <end position="100"/>
    </location>
</feature>
<protein>
    <recommendedName>
        <fullName evidence="6">Dihydrolipoamide acetyltransferase component of pyruvate dehydrogenase complex</fullName>
        <ecNumber evidence="6">2.3.1.-</ecNumber>
    </recommendedName>
</protein>
<dbReference type="SUPFAM" id="SSF52777">
    <property type="entry name" value="CoA-dependent acyltransferases"/>
    <property type="match status" value="1"/>
</dbReference>
<proteinExistence type="inferred from homology"/>
<dbReference type="InterPro" id="IPR023213">
    <property type="entry name" value="CAT-like_dom_sf"/>
</dbReference>
<evidence type="ECO:0000259" key="9">
    <source>
        <dbReference type="PROSITE" id="PS51826"/>
    </source>
</evidence>
<dbReference type="Pfam" id="PF00198">
    <property type="entry name" value="2-oxoacid_dh"/>
    <property type="match status" value="1"/>
</dbReference>
<dbReference type="InterPro" id="IPR001078">
    <property type="entry name" value="2-oxoacid_DH_actylTfrase"/>
</dbReference>
<dbReference type="Pfam" id="PF02817">
    <property type="entry name" value="E3_binding"/>
    <property type="match status" value="1"/>
</dbReference>
<reference evidence="10 11" key="1">
    <citation type="submission" date="2020-07" db="EMBL/GenBank/DDBJ databases">
        <title>Sequencing the genomes of 1000 actinobacteria strains.</title>
        <authorList>
            <person name="Klenk H.-P."/>
        </authorList>
    </citation>
    <scope>NUCLEOTIDE SEQUENCE [LARGE SCALE GENOMIC DNA]</scope>
    <source>
        <strain evidence="10 11">DSM 26341</strain>
    </source>
</reference>
<dbReference type="GO" id="GO:0016407">
    <property type="term" value="F:acetyltransferase activity"/>
    <property type="evidence" value="ECO:0007669"/>
    <property type="project" value="TreeGrafter"/>
</dbReference>
<feature type="compositionally biased region" description="Low complexity" evidence="7">
    <location>
        <begin position="127"/>
        <end position="148"/>
    </location>
</feature>
<dbReference type="PROSITE" id="PS50968">
    <property type="entry name" value="BIOTINYL_LIPOYL"/>
    <property type="match status" value="1"/>
</dbReference>
<dbReference type="InterPro" id="IPR004167">
    <property type="entry name" value="PSBD"/>
</dbReference>
<sequence>MAEIFALPDVGEGLTEAEIVSWKVKPGDTVGVNQVFVEIETAKSLVELPSPHAGVIGELLVNEGQTVEVGSPIVSFVTDGADAPSGDGSASGSAGAAAPASEDDGTGATLVGYGSKPGARTRRARKASSAAPAAESAEQKPAAAAVPAAPAAPAPVEAAAVPVRSGHALAKPPVRKLAKDLGLDLAALTPTGANGEVTRADVNAAAGAAAGDDAQTGAGTASGVKPAPAAARGERETRIPVKSVRKMTAQAMVKSAFTAPHVSLFLDVDVTRTMEFVAELKASKALGEDTRVSPLLILAKAVTWAVKRNPTTNSVFSDDEIVIKNYVNLGIAAATPRGLIVPNIKDADVMNLTELGSAIGDLVSVARSGKTPPSDQTGGTITITNVGVFGVDTGTPIINPGESAIVAFGQIRKRPWVVGDEVVPRDVTTLGLSADHRVIDGDVASKFLADLGRALEQPAILLS</sequence>
<feature type="region of interest" description="Disordered" evidence="7">
    <location>
        <begin position="212"/>
        <end position="236"/>
    </location>
</feature>
<dbReference type="SUPFAM" id="SSF47005">
    <property type="entry name" value="Peripheral subunit-binding domain of 2-oxo acid dehydrogenase complex"/>
    <property type="match status" value="1"/>
</dbReference>
<feature type="compositionally biased region" description="Low complexity" evidence="7">
    <location>
        <begin position="212"/>
        <end position="221"/>
    </location>
</feature>
<evidence type="ECO:0000256" key="4">
    <source>
        <dbReference type="ARBA" id="ARBA00022823"/>
    </source>
</evidence>
<evidence type="ECO:0000313" key="11">
    <source>
        <dbReference type="Proteomes" id="UP000539111"/>
    </source>
</evidence>
<comment type="cofactor">
    <cofactor evidence="1 6">
        <name>(R)-lipoate</name>
        <dbReference type="ChEBI" id="CHEBI:83088"/>
    </cofactor>
</comment>
<evidence type="ECO:0000256" key="7">
    <source>
        <dbReference type="SAM" id="MobiDB-lite"/>
    </source>
</evidence>
<evidence type="ECO:0000256" key="5">
    <source>
        <dbReference type="ARBA" id="ARBA00023315"/>
    </source>
</evidence>
<feature type="domain" description="Lipoyl-binding" evidence="8">
    <location>
        <begin position="2"/>
        <end position="77"/>
    </location>
</feature>